<dbReference type="Proteomes" id="UP000294114">
    <property type="component" value="Unassembled WGS sequence"/>
</dbReference>
<protein>
    <submittedName>
        <fullName evidence="2">Uncharacterized protein</fullName>
    </submittedName>
</protein>
<keyword evidence="3" id="KW-1185">Reference proteome</keyword>
<reference evidence="2 3" key="1">
    <citation type="submission" date="2019-02" db="EMBL/GenBank/DDBJ databases">
        <title>Sequencing the genomes of 1000 actinobacteria strains.</title>
        <authorList>
            <person name="Klenk H.-P."/>
        </authorList>
    </citation>
    <scope>NUCLEOTIDE SEQUENCE [LARGE SCALE GENOMIC DNA]</scope>
    <source>
        <strain evidence="2 3">DSM 45612</strain>
    </source>
</reference>
<proteinExistence type="predicted"/>
<feature type="region of interest" description="Disordered" evidence="1">
    <location>
        <begin position="175"/>
        <end position="195"/>
    </location>
</feature>
<feature type="region of interest" description="Disordered" evidence="1">
    <location>
        <begin position="450"/>
        <end position="477"/>
    </location>
</feature>
<dbReference type="EMBL" id="SHLD01000001">
    <property type="protein sequence ID" value="RZU75860.1"/>
    <property type="molecule type" value="Genomic_DNA"/>
</dbReference>
<feature type="compositionally biased region" description="Basic and acidic residues" evidence="1">
    <location>
        <begin position="177"/>
        <end position="194"/>
    </location>
</feature>
<dbReference type="AlphaFoldDB" id="A0A4Q8BDA4"/>
<name>A0A4Q8BDA4_9ACTN</name>
<accession>A0A4Q8BDA4</accession>
<sequence length="871" mass="96168">MKKVSGVPELVRFTLVRDAQKVEPQPDTTIPLVPPGAATPQVLTELADAHHSESVQAICANFLAAGHFKPPEPDADLPIWELSRWLRERADRVSRAEVLAWLAHRDADVLTRLAHRDIASKRDSSGTEIWAGIRAEIGASLVVAMLVPDADPAVPPALNRLLLVGGLAELVLRPRRPATERDGAGEKGTGKPETDTGAEVWWALHRRKVLLPTWLSRYPERTERTEAGLLRSSKLARTPAVSDYYVVEDEWNRYEAAEIAHIENVLPHESKKRVHRRETETEQTTTTDTERTTETEVDTQQTDRGEFSRQTQRESELAFEGELSVDTTGQYGPTNVKTHLAATVDGSLAEAEQTAYKTAKEIVSRSVSKVSERTRTVRVTRTFTRITETNRHGLDNTEDEPIVGIYRWVEQVRRLRVLRYPNRFLLEFLVPEPAAWWRWLDKSRQGKGLITTRPDPFTADAKPKSDTNPELTPADINPNTDTYLKYAARYGATGLEPVPADQTVATVISRYPPLKQEKDGIPVIVEPKNEWTLEWNSQNTLTVPAGWRAKSWRAAVLAWHDGHFPEWQEQLSITISVGAGQAAAVGTTAKGSALVTQISNGAVGPISSGTVPVAVMLDAPYGYVINVELICEPTAAAIQRWRQATYEVIRGAYDLKLQEHLQELAASSIRAGIDISGMSPARAREVERTELKKHVLTLLSGQSPAASPDPWAGDEKGPWLDVSKPPRDEVMFLEQAFEWENLRYVFYPYFWANADRWPDLADITGADALFAAFLRAGSARVVVPTRPGYEDQVNFYVHTLIPWGGLGAPAPDAPGYLSIADEVQALSGPARGGVPVGSSWEVRLPTESVCLADAGLPVNPHPAIPAPPTAS</sequence>
<gene>
    <name evidence="2" type="ORF">EV384_4431</name>
</gene>
<evidence type="ECO:0000313" key="2">
    <source>
        <dbReference type="EMBL" id="RZU75860.1"/>
    </source>
</evidence>
<feature type="compositionally biased region" description="Basic and acidic residues" evidence="1">
    <location>
        <begin position="301"/>
        <end position="316"/>
    </location>
</feature>
<comment type="caution">
    <text evidence="2">The sequence shown here is derived from an EMBL/GenBank/DDBJ whole genome shotgun (WGS) entry which is preliminary data.</text>
</comment>
<evidence type="ECO:0000256" key="1">
    <source>
        <dbReference type="SAM" id="MobiDB-lite"/>
    </source>
</evidence>
<feature type="region of interest" description="Disordered" evidence="1">
    <location>
        <begin position="269"/>
        <end position="319"/>
    </location>
</feature>
<organism evidence="2 3">
    <name type="scientific">Micromonospora kangleipakensis</name>
    <dbReference type="NCBI Taxonomy" id="1077942"/>
    <lineage>
        <taxon>Bacteria</taxon>
        <taxon>Bacillati</taxon>
        <taxon>Actinomycetota</taxon>
        <taxon>Actinomycetes</taxon>
        <taxon>Micromonosporales</taxon>
        <taxon>Micromonosporaceae</taxon>
        <taxon>Micromonospora</taxon>
    </lineage>
</organism>
<evidence type="ECO:0000313" key="3">
    <source>
        <dbReference type="Proteomes" id="UP000294114"/>
    </source>
</evidence>